<accession>A0A975L729</accession>
<evidence type="ECO:0000313" key="1">
    <source>
        <dbReference type="EMBL" id="QVJ00143.1"/>
    </source>
</evidence>
<evidence type="ECO:0000313" key="2">
    <source>
        <dbReference type="Proteomes" id="UP000682416"/>
    </source>
</evidence>
<organism evidence="1 2">
    <name type="scientific">Nocardiopsis eucommiae</name>
    <dbReference type="NCBI Taxonomy" id="2831970"/>
    <lineage>
        <taxon>Bacteria</taxon>
        <taxon>Bacillati</taxon>
        <taxon>Actinomycetota</taxon>
        <taxon>Actinomycetes</taxon>
        <taxon>Streptosporangiales</taxon>
        <taxon>Nocardiopsidaceae</taxon>
        <taxon>Nocardiopsis</taxon>
    </lineage>
</organism>
<gene>
    <name evidence="1" type="ORF">KGD82_14850</name>
</gene>
<dbReference type="KEGG" id="nec:KGD82_14850"/>
<dbReference type="Proteomes" id="UP000682416">
    <property type="component" value="Chromosome"/>
</dbReference>
<protein>
    <submittedName>
        <fullName evidence="1">Uncharacterized protein</fullName>
    </submittedName>
</protein>
<sequence>MTEHEHLWTTDSSHPTSEGMVVYQRCHCGEHRVALTPPVLQAHTTAPERHGR</sequence>
<reference evidence="1" key="1">
    <citation type="submission" date="2021-05" db="EMBL/GenBank/DDBJ databases">
        <authorList>
            <person name="Kaiqin L."/>
            <person name="Jian G."/>
        </authorList>
    </citation>
    <scope>NUCLEOTIDE SEQUENCE</scope>
    <source>
        <strain evidence="1">HDS5</strain>
    </source>
</reference>
<dbReference type="AlphaFoldDB" id="A0A975L729"/>
<name>A0A975L729_9ACTN</name>
<proteinExistence type="predicted"/>
<dbReference type="EMBL" id="CP074402">
    <property type="protein sequence ID" value="QVJ00143.1"/>
    <property type="molecule type" value="Genomic_DNA"/>
</dbReference>
<dbReference type="RefSeq" id="WP_378736552.1">
    <property type="nucleotide sequence ID" value="NZ_CBDRIY010000011.1"/>
</dbReference>
<keyword evidence="2" id="KW-1185">Reference proteome</keyword>